<dbReference type="HOGENOM" id="CLU_177739_0_0_6"/>
<evidence type="ECO:0000313" key="1">
    <source>
        <dbReference type="EMBL" id="AHI29873.1"/>
    </source>
</evidence>
<proteinExistence type="predicted"/>
<organism evidence="1 2">
    <name type="scientific">Marinobacter similis</name>
    <dbReference type="NCBI Taxonomy" id="1420916"/>
    <lineage>
        <taxon>Bacteria</taxon>
        <taxon>Pseudomonadati</taxon>
        <taxon>Pseudomonadota</taxon>
        <taxon>Gammaproteobacteria</taxon>
        <taxon>Pseudomonadales</taxon>
        <taxon>Marinobacteraceae</taxon>
        <taxon>Marinobacter</taxon>
    </lineage>
</organism>
<name>W5YTW0_9GAMM</name>
<keyword evidence="2" id="KW-1185">Reference proteome</keyword>
<sequence length="81" mass="8937">MAYVTIDGNKYEKELIDLAVKHTTGQGEGKISVDEAKDLFKSAKDGQGVTDIEMATLKYIRGAYEFTDAGARTFDTEISRL</sequence>
<protein>
    <submittedName>
        <fullName evidence="1">Peptidoglycan-associated lipoprotein</fullName>
    </submittedName>
</protein>
<dbReference type="RefSeq" id="WP_041343303.1">
    <property type="nucleotide sequence ID" value="NZ_CP007151.1"/>
</dbReference>
<dbReference type="AlphaFoldDB" id="W5YTW0"/>
<dbReference type="KEGG" id="msx:AU14_18870"/>
<dbReference type="STRING" id="1420916.AU14_18870"/>
<evidence type="ECO:0000313" key="2">
    <source>
        <dbReference type="Proteomes" id="UP000061489"/>
    </source>
</evidence>
<dbReference type="OrthoDB" id="6371105at2"/>
<reference evidence="1 2" key="1">
    <citation type="journal article" date="2014" name="Genome Announc.">
        <title>Draft Genome Sequences of Marinobacter similis A3d10T and Marinobacter salarius R9SW1T.</title>
        <authorList>
            <person name="Ivanova E.P."/>
            <person name="Ng H.J."/>
            <person name="Webb H.K."/>
            <person name="Feng G."/>
            <person name="Oshima K."/>
            <person name="Hattori M."/>
            <person name="Ohkuma M."/>
            <person name="Sergeev A.F."/>
            <person name="Mikhailov V.V."/>
            <person name="Crawford R.J."/>
            <person name="Sawabe T."/>
        </authorList>
    </citation>
    <scope>NUCLEOTIDE SEQUENCE [LARGE SCALE GENOMIC DNA]</scope>
    <source>
        <strain evidence="1 2">A3d10</strain>
    </source>
</reference>
<dbReference type="EMBL" id="CP007151">
    <property type="protein sequence ID" value="AHI29873.1"/>
    <property type="molecule type" value="Genomic_DNA"/>
</dbReference>
<accession>W5YTW0</accession>
<keyword evidence="1" id="KW-0449">Lipoprotein</keyword>
<dbReference type="Proteomes" id="UP000061489">
    <property type="component" value="Chromosome"/>
</dbReference>
<gene>
    <name evidence="1" type="ORF">AU14_18870</name>
</gene>